<dbReference type="GO" id="GO:0005829">
    <property type="term" value="C:cytosol"/>
    <property type="evidence" value="ECO:0007669"/>
    <property type="project" value="TreeGrafter"/>
</dbReference>
<dbReference type="SUPFAM" id="SSF56059">
    <property type="entry name" value="Glutathione synthetase ATP-binding domain-like"/>
    <property type="match status" value="1"/>
</dbReference>
<name>A0A6A0BC17_9LACT</name>
<dbReference type="HAMAP" id="MF_00782">
    <property type="entry name" value="Glut_biosynth"/>
    <property type="match status" value="1"/>
</dbReference>
<dbReference type="PANTHER" id="PTHR38761:SF1">
    <property type="entry name" value="GLUTAMATE--CYSTEINE LIGASE"/>
    <property type="match status" value="1"/>
</dbReference>
<dbReference type="Gene3D" id="3.30.470.20">
    <property type="entry name" value="ATP-grasp fold, B domain"/>
    <property type="match status" value="2"/>
</dbReference>
<reference evidence="15 16" key="1">
    <citation type="submission" date="2020-02" db="EMBL/GenBank/DDBJ databases">
        <title>Draft genome sequence of Lactococcus sp. Hs30E4-3.</title>
        <authorList>
            <person name="Noda S."/>
            <person name="Yuki M."/>
            <person name="Ohkuma M."/>
        </authorList>
    </citation>
    <scope>NUCLEOTIDE SEQUENCE [LARGE SCALE GENOMIC DNA]</scope>
    <source>
        <strain evidence="15 16">Hs30E4-3</strain>
    </source>
</reference>
<dbReference type="GO" id="GO:0046872">
    <property type="term" value="F:metal ion binding"/>
    <property type="evidence" value="ECO:0007669"/>
    <property type="project" value="UniProtKB-KW"/>
</dbReference>
<feature type="domain" description="ATP-grasp" evidence="14">
    <location>
        <begin position="498"/>
        <end position="751"/>
    </location>
</feature>
<evidence type="ECO:0000256" key="6">
    <source>
        <dbReference type="ARBA" id="ARBA00022723"/>
    </source>
</evidence>
<sequence>MTNINFKQLLQNKMVHKHFSEMRLGLEKESQRVTLDGALATTNHPQILGNRRYHPYIQTDFSESQTELITPVTSSSKEALNYLAAIQEVTLRSMPTNELLWPLSMPPVLPDDECQIKIAQLDNFEDVLYRRYLAKTYGKRKQMVSGIHYNFEFTHDFLENAFAMQNSYTNFENFRDDVYLKVASNYLRHRYLIVYLFGAAPLAENGYFKSSDAQPTDFVRSIRSSQYGYTNHQDVTYSFKSVKRYIDGIYDLVDRGILSEEKEFYAPVRLRGGKKVADLARFGVQYLEIRNIDLNPFETYAISEAQIEFLHLFLMLMLYLPDDLLDNDEKIAIGNQMNDAVALETPLSRLGYETEARELFAQLKEMLQTINANENTFNLVQTFKDLLNHPENTPAGKLTKQLESQTNTEIAVKLAKHYHQKAWKKSYQLAGFNDMALSTQIILFDAIQAGIEVEILDKNEQFIKLTFGKHIEYVKNANMTSQDSYIVPLIMANKTVTKKILAKHGFPVPAGREYGAINDALADFSYFEGKAIVIKPKSSNYGIGISIFKNGASLIAYQTALNIAFSEDSDIIIEPFITGTKYRFFVINGKTKAVLLRVPANVIGDGKRTISELVALKNQNSLRGLNHRAPLEKISLGKIEQLMLKAQGLTPDSLLSDGKVAYLRENSNISTGGDSIDVTDSMPDSYKQQAENAVKALGAMICGIDLIIPDKNVADNFSIIGANFNPAMYMHIYPFSGQGRRLTMDVLRLLFPELS</sequence>
<comment type="catalytic activity">
    <reaction evidence="13">
        <text>gamma-L-glutamyl-L-cysteine + glycine + ATP = glutathione + ADP + phosphate + H(+)</text>
        <dbReference type="Rhea" id="RHEA:13557"/>
        <dbReference type="ChEBI" id="CHEBI:15378"/>
        <dbReference type="ChEBI" id="CHEBI:30616"/>
        <dbReference type="ChEBI" id="CHEBI:43474"/>
        <dbReference type="ChEBI" id="CHEBI:57305"/>
        <dbReference type="ChEBI" id="CHEBI:57925"/>
        <dbReference type="ChEBI" id="CHEBI:58173"/>
        <dbReference type="ChEBI" id="CHEBI:456216"/>
        <dbReference type="EC" id="6.3.2.3"/>
    </reaction>
</comment>
<keyword evidence="11 13" id="KW-0511">Multifunctional enzyme</keyword>
<dbReference type="InterPro" id="IPR003806">
    <property type="entry name" value="ATP-grasp_PylC-type"/>
</dbReference>
<comment type="subunit">
    <text evidence="13">Monomer.</text>
</comment>
<dbReference type="GO" id="GO:0005524">
    <property type="term" value="F:ATP binding"/>
    <property type="evidence" value="ECO:0007669"/>
    <property type="project" value="UniProtKB-UniRule"/>
</dbReference>
<comment type="caution">
    <text evidence="15">The sequence shown here is derived from an EMBL/GenBank/DDBJ whole genome shotgun (WGS) entry which is preliminary data.</text>
</comment>
<keyword evidence="9" id="KW-0460">Magnesium</keyword>
<dbReference type="InterPro" id="IPR007370">
    <property type="entry name" value="Glu_cys_ligase"/>
</dbReference>
<evidence type="ECO:0000256" key="8">
    <source>
        <dbReference type="ARBA" id="ARBA00022840"/>
    </source>
</evidence>
<dbReference type="NCBIfam" id="NF002688">
    <property type="entry name" value="PRK02471.1"/>
    <property type="match status" value="1"/>
</dbReference>
<comment type="function">
    <text evidence="13">Synthesizes glutathione from L-glutamate and L-cysteine via gamma-L-glutamyl-L-cysteine.</text>
</comment>
<dbReference type="SUPFAM" id="SSF55931">
    <property type="entry name" value="Glutamine synthetase/guanido kinase"/>
    <property type="match status" value="1"/>
</dbReference>
<evidence type="ECO:0000313" key="15">
    <source>
        <dbReference type="EMBL" id="GFH42223.1"/>
    </source>
</evidence>
<dbReference type="InterPro" id="IPR011761">
    <property type="entry name" value="ATP-grasp"/>
</dbReference>
<keyword evidence="10" id="KW-0464">Manganese</keyword>
<proteinExistence type="inferred from homology"/>
<evidence type="ECO:0000256" key="5">
    <source>
        <dbReference type="ARBA" id="ARBA00022684"/>
    </source>
</evidence>
<dbReference type="UniPathway" id="UPA00142">
    <property type="reaction ID" value="UER00209"/>
</dbReference>
<evidence type="ECO:0000256" key="3">
    <source>
        <dbReference type="ARBA" id="ARBA00005006"/>
    </source>
</evidence>
<dbReference type="RefSeq" id="WP_172208153.1">
    <property type="nucleotide sequence ID" value="NZ_BLLI01000016.1"/>
</dbReference>
<keyword evidence="5 13" id="KW-0317">Glutathione biosynthesis</keyword>
<evidence type="ECO:0000256" key="2">
    <source>
        <dbReference type="ARBA" id="ARBA00001946"/>
    </source>
</evidence>
<evidence type="ECO:0000313" key="16">
    <source>
        <dbReference type="Proteomes" id="UP000480303"/>
    </source>
</evidence>
<dbReference type="Pfam" id="PF18419">
    <property type="entry name" value="ATP-grasp_6"/>
    <property type="match status" value="1"/>
</dbReference>
<comment type="catalytic activity">
    <reaction evidence="12 13">
        <text>L-cysteine + L-glutamate + ATP = gamma-L-glutamyl-L-cysteine + ADP + phosphate + H(+)</text>
        <dbReference type="Rhea" id="RHEA:13285"/>
        <dbReference type="ChEBI" id="CHEBI:15378"/>
        <dbReference type="ChEBI" id="CHEBI:29985"/>
        <dbReference type="ChEBI" id="CHEBI:30616"/>
        <dbReference type="ChEBI" id="CHEBI:35235"/>
        <dbReference type="ChEBI" id="CHEBI:43474"/>
        <dbReference type="ChEBI" id="CHEBI:58173"/>
        <dbReference type="ChEBI" id="CHEBI:456216"/>
        <dbReference type="EC" id="6.3.2.2"/>
    </reaction>
</comment>
<dbReference type="InterPro" id="IPR006334">
    <property type="entry name" value="Glut_cys_ligase"/>
</dbReference>
<evidence type="ECO:0000256" key="4">
    <source>
        <dbReference type="ARBA" id="ARBA00022598"/>
    </source>
</evidence>
<feature type="region of interest" description="Glutamate--cysteine ligase" evidence="13">
    <location>
        <begin position="1"/>
        <end position="342"/>
    </location>
</feature>
<keyword evidence="8 13" id="KW-0067">ATP-binding</keyword>
<organism evidence="15 16">
    <name type="scientific">Pseudolactococcus hodotermopsidis</name>
    <dbReference type="NCBI Taxonomy" id="2709157"/>
    <lineage>
        <taxon>Bacteria</taxon>
        <taxon>Bacillati</taxon>
        <taxon>Bacillota</taxon>
        <taxon>Bacilli</taxon>
        <taxon>Lactobacillales</taxon>
        <taxon>Streptococcaceae</taxon>
        <taxon>Pseudolactococcus</taxon>
    </lineage>
</organism>
<evidence type="ECO:0000256" key="13">
    <source>
        <dbReference type="HAMAP-Rule" id="MF_00782"/>
    </source>
</evidence>
<dbReference type="InterPro" id="IPR040657">
    <property type="entry name" value="GshAB_ATP-grasp"/>
</dbReference>
<dbReference type="PROSITE" id="PS50975">
    <property type="entry name" value="ATP_GRASP"/>
    <property type="match status" value="1"/>
</dbReference>
<evidence type="ECO:0000256" key="12">
    <source>
        <dbReference type="ARBA" id="ARBA00048819"/>
    </source>
</evidence>
<dbReference type="InterPro" id="IPR006335">
    <property type="entry name" value="Glut_biosynth"/>
</dbReference>
<comment type="similarity">
    <text evidence="13">In the N-terminal section; belongs to the glutamate--cysteine ligase type 1 family. Type 2 subfamily.</text>
</comment>
<dbReference type="EC" id="6.3.2.3" evidence="13"/>
<evidence type="ECO:0000256" key="1">
    <source>
        <dbReference type="ARBA" id="ARBA00001936"/>
    </source>
</evidence>
<evidence type="ECO:0000256" key="11">
    <source>
        <dbReference type="ARBA" id="ARBA00023268"/>
    </source>
</evidence>
<dbReference type="Proteomes" id="UP000480303">
    <property type="component" value="Unassembled WGS sequence"/>
</dbReference>
<dbReference type="GO" id="GO:0004363">
    <property type="term" value="F:glutathione synthase activity"/>
    <property type="evidence" value="ECO:0007669"/>
    <property type="project" value="UniProtKB-UniRule"/>
</dbReference>
<keyword evidence="6" id="KW-0479">Metal-binding</keyword>
<dbReference type="AlphaFoldDB" id="A0A6A0BC17"/>
<comment type="pathway">
    <text evidence="13">Sulfur metabolism; glutathione biosynthesis; glutathione from L-cysteine and L-glutamate: step 2/2.</text>
</comment>
<dbReference type="NCBIfam" id="TIGR01435">
    <property type="entry name" value="glu_cys_lig_rel"/>
    <property type="match status" value="1"/>
</dbReference>
<accession>A0A6A0BC17</accession>
<dbReference type="Pfam" id="PF04262">
    <property type="entry name" value="Glu_cys_ligase"/>
    <property type="match status" value="1"/>
</dbReference>
<dbReference type="EC" id="6.3.2.2" evidence="13"/>
<evidence type="ECO:0000256" key="9">
    <source>
        <dbReference type="ARBA" id="ARBA00022842"/>
    </source>
</evidence>
<gene>
    <name evidence="13 15" type="primary">gshAB</name>
    <name evidence="13" type="synonym">gshF</name>
    <name evidence="15" type="ORF">Hs30E_07740</name>
</gene>
<keyword evidence="7 13" id="KW-0547">Nucleotide-binding</keyword>
<evidence type="ECO:0000256" key="7">
    <source>
        <dbReference type="ARBA" id="ARBA00022741"/>
    </source>
</evidence>
<keyword evidence="4 13" id="KW-0436">Ligase</keyword>
<protein>
    <recommendedName>
        <fullName evidence="13">Glutathione biosynthesis bifunctional protein GshAB</fullName>
    </recommendedName>
    <alternativeName>
        <fullName evidence="13">Gamma-GCS-GS</fullName>
        <shortName evidence="13">GCS-GS</shortName>
    </alternativeName>
    <domain>
        <recommendedName>
            <fullName evidence="13">Glutamate--cysteine ligase</fullName>
            <ecNumber evidence="13">6.3.2.2</ecNumber>
        </recommendedName>
        <alternativeName>
            <fullName evidence="13">Gamma-ECS</fullName>
            <shortName evidence="13">GCS</shortName>
        </alternativeName>
        <alternativeName>
            <fullName evidence="13">Gamma-glutamylcysteine synthetase</fullName>
        </alternativeName>
    </domain>
    <domain>
        <recommendedName>
            <fullName evidence="13">Glutathione synthetase</fullName>
            <ecNumber evidence="13">6.3.2.3</ecNumber>
        </recommendedName>
        <alternativeName>
            <fullName evidence="13">GSH synthetase</fullName>
            <shortName evidence="13">GS</shortName>
            <shortName evidence="13">GSH-S</shortName>
            <shortName evidence="13">GSHase</shortName>
        </alternativeName>
        <alternativeName>
            <fullName evidence="13">Glutathione synthase</fullName>
        </alternativeName>
    </domain>
</protein>
<dbReference type="EMBL" id="BLLI01000016">
    <property type="protein sequence ID" value="GFH42223.1"/>
    <property type="molecule type" value="Genomic_DNA"/>
</dbReference>
<comment type="pathway">
    <text evidence="3 13">Sulfur metabolism; glutathione biosynthesis; glutathione from L-cysteine and L-glutamate: step 1/2.</text>
</comment>
<dbReference type="Gene3D" id="3.30.590.20">
    <property type="match status" value="1"/>
</dbReference>
<dbReference type="GO" id="GO:0004357">
    <property type="term" value="F:glutamate-cysteine ligase activity"/>
    <property type="evidence" value="ECO:0007669"/>
    <property type="project" value="UniProtKB-UniRule"/>
</dbReference>
<evidence type="ECO:0000259" key="14">
    <source>
        <dbReference type="PROSITE" id="PS50975"/>
    </source>
</evidence>
<keyword evidence="16" id="KW-1185">Reference proteome</keyword>
<dbReference type="InterPro" id="IPR014746">
    <property type="entry name" value="Gln_synth/guanido_kin_cat_dom"/>
</dbReference>
<evidence type="ECO:0000256" key="10">
    <source>
        <dbReference type="ARBA" id="ARBA00023211"/>
    </source>
</evidence>
<dbReference type="PANTHER" id="PTHR38761">
    <property type="entry name" value="GLUTAMATE--CYSTEINE LIGASE"/>
    <property type="match status" value="1"/>
</dbReference>
<dbReference type="Pfam" id="PF02655">
    <property type="entry name" value="ATP-grasp_3"/>
    <property type="match status" value="1"/>
</dbReference>
<comment type="cofactor">
    <cofactor evidence="1">
        <name>Mn(2+)</name>
        <dbReference type="ChEBI" id="CHEBI:29035"/>
    </cofactor>
</comment>
<comment type="cofactor">
    <cofactor evidence="2">
        <name>Mg(2+)</name>
        <dbReference type="ChEBI" id="CHEBI:18420"/>
    </cofactor>
</comment>